<keyword evidence="2" id="KW-1185">Reference proteome</keyword>
<dbReference type="OrthoDB" id="3000060at2759"/>
<reference evidence="1" key="1">
    <citation type="journal article" date="2021" name="Nat. Commun.">
        <title>Genetic determinants of endophytism in the Arabidopsis root mycobiome.</title>
        <authorList>
            <person name="Mesny F."/>
            <person name="Miyauchi S."/>
            <person name="Thiergart T."/>
            <person name="Pickel B."/>
            <person name="Atanasova L."/>
            <person name="Karlsson M."/>
            <person name="Huettel B."/>
            <person name="Barry K.W."/>
            <person name="Haridas S."/>
            <person name="Chen C."/>
            <person name="Bauer D."/>
            <person name="Andreopoulos W."/>
            <person name="Pangilinan J."/>
            <person name="LaButti K."/>
            <person name="Riley R."/>
            <person name="Lipzen A."/>
            <person name="Clum A."/>
            <person name="Drula E."/>
            <person name="Henrissat B."/>
            <person name="Kohler A."/>
            <person name="Grigoriev I.V."/>
            <person name="Martin F.M."/>
            <person name="Hacquard S."/>
        </authorList>
    </citation>
    <scope>NUCLEOTIDE SEQUENCE</scope>
    <source>
        <strain evidence="1">MPI-CAGE-AT-0016</strain>
    </source>
</reference>
<dbReference type="Proteomes" id="UP000813385">
    <property type="component" value="Unassembled WGS sequence"/>
</dbReference>
<dbReference type="EMBL" id="JAGPXD010000003">
    <property type="protein sequence ID" value="KAH7363310.1"/>
    <property type="molecule type" value="Genomic_DNA"/>
</dbReference>
<organism evidence="1 2">
    <name type="scientific">Plectosphaerella cucumerina</name>
    <dbReference type="NCBI Taxonomy" id="40658"/>
    <lineage>
        <taxon>Eukaryota</taxon>
        <taxon>Fungi</taxon>
        <taxon>Dikarya</taxon>
        <taxon>Ascomycota</taxon>
        <taxon>Pezizomycotina</taxon>
        <taxon>Sordariomycetes</taxon>
        <taxon>Hypocreomycetidae</taxon>
        <taxon>Glomerellales</taxon>
        <taxon>Plectosphaerellaceae</taxon>
        <taxon>Plectosphaerella</taxon>
    </lineage>
</organism>
<name>A0A8K0TIU5_9PEZI</name>
<dbReference type="AlphaFoldDB" id="A0A8K0TIU5"/>
<protein>
    <submittedName>
        <fullName evidence="1">Uncharacterized protein</fullName>
    </submittedName>
</protein>
<evidence type="ECO:0000313" key="1">
    <source>
        <dbReference type="EMBL" id="KAH7363310.1"/>
    </source>
</evidence>
<proteinExistence type="predicted"/>
<gene>
    <name evidence="1" type="ORF">B0T11DRAFT_339931</name>
</gene>
<accession>A0A8K0TIU5</accession>
<comment type="caution">
    <text evidence="1">The sequence shown here is derived from an EMBL/GenBank/DDBJ whole genome shotgun (WGS) entry which is preliminary data.</text>
</comment>
<sequence>MYTIKPKGHDAIANEAKAKGSEIPVLPPLFFPVQTIPSIEANSIIVAAASPNLEDAHPSRDGWLISDFYAFNYLLKGLGASQMWLTLVEPSQMLSRWEDVKAYHHGNPAEDRRVVLRQDLLQSNEFTPITLIDNSLTERFLAEVSRTSKEAVEKDSPLLIMAFCHGLAEYSLVFDNDPKSPALMVQTLNEAVAEGCRATLVTPDFSGGWLITDLAALLNDNGTSLPSTPTAEVSVLWATSQQFAVLAAPLLAGLVTQRFDSKYSPLLEDRPDPSTELYPGMTSIHSEYNSPIDWPNKQERSDTYKTFHQAIEDACLKRSRITRQHQAFNFAAQNDAWSWYRSGRRGVPLSYFHQRWNALPPSNPDNQRGLSLQETEWADSSQKRRLVFAAGQYLNHANPRDWSRGYGSLVKGTFDMVIDRDGEPEVYSDEEDADPYDHASMLTWRIDATRLAEYMAENLGLTFPSGKRCLAWSEFCWKRKPYDRSAEPVARGSSRLIALQVKPEPTWRQGPPFVHTRFFLESAMIDSFLDQDQVNEAEQKMRHFVEKMVNQCIGLAMETPVVRSTGRDWLRAIGRRPTRSTSPE</sequence>
<evidence type="ECO:0000313" key="2">
    <source>
        <dbReference type="Proteomes" id="UP000813385"/>
    </source>
</evidence>